<organism evidence="2 3">
    <name type="scientific">Sphingorhabdus contaminans</name>
    <dbReference type="NCBI Taxonomy" id="1343899"/>
    <lineage>
        <taxon>Bacteria</taxon>
        <taxon>Pseudomonadati</taxon>
        <taxon>Pseudomonadota</taxon>
        <taxon>Alphaproteobacteria</taxon>
        <taxon>Sphingomonadales</taxon>
        <taxon>Sphingomonadaceae</taxon>
        <taxon>Sphingorhabdus</taxon>
    </lineage>
</organism>
<feature type="domain" description="EAL" evidence="1">
    <location>
        <begin position="4"/>
        <end position="251"/>
    </location>
</feature>
<protein>
    <submittedName>
        <fullName evidence="2">EAL domain-containing protein</fullName>
    </submittedName>
</protein>
<keyword evidence="3" id="KW-1185">Reference proteome</keyword>
<dbReference type="OrthoDB" id="23692at2"/>
<dbReference type="EMBL" id="VKKU01000002">
    <property type="protein sequence ID" value="TSB01713.1"/>
    <property type="molecule type" value="Genomic_DNA"/>
</dbReference>
<sequence>MAYQTKTDGEKHFPITSADGINAVSYVYQPVICAATQETLYFEQLARFAGADDDQRRTQTIIEWLEVTGDIIALDIHSFDVAIVALLENRDINIGVNISGATLSKKDACAEIVARLKEAAEICPRLYVEVTETHAISNMLYAAEFASALEGLGMQMVVDDFGEGNSTALYLSVLYPALVKLRIKSGQAVTAELLEKAALARTYGAALVVEGLESQADILRFPKTMVDFYQGHHVGRPAGLHQWRLRKSRPALRLVSNA</sequence>
<dbReference type="Pfam" id="PF00563">
    <property type="entry name" value="EAL"/>
    <property type="match status" value="1"/>
</dbReference>
<evidence type="ECO:0000259" key="1">
    <source>
        <dbReference type="PROSITE" id="PS50883"/>
    </source>
</evidence>
<dbReference type="RefSeq" id="WP_143776931.1">
    <property type="nucleotide sequence ID" value="NZ_VKKU01000002.1"/>
</dbReference>
<dbReference type="InterPro" id="IPR050706">
    <property type="entry name" value="Cyclic-di-GMP_PDE-like"/>
</dbReference>
<dbReference type="InterPro" id="IPR035919">
    <property type="entry name" value="EAL_sf"/>
</dbReference>
<dbReference type="Gene3D" id="3.20.20.450">
    <property type="entry name" value="EAL domain"/>
    <property type="match status" value="1"/>
</dbReference>
<dbReference type="AlphaFoldDB" id="A0A553WAK9"/>
<dbReference type="SUPFAM" id="SSF141868">
    <property type="entry name" value="EAL domain-like"/>
    <property type="match status" value="1"/>
</dbReference>
<dbReference type="PANTHER" id="PTHR33121:SF79">
    <property type="entry name" value="CYCLIC DI-GMP PHOSPHODIESTERASE PDED-RELATED"/>
    <property type="match status" value="1"/>
</dbReference>
<dbReference type="InterPro" id="IPR001633">
    <property type="entry name" value="EAL_dom"/>
</dbReference>
<dbReference type="Proteomes" id="UP000320160">
    <property type="component" value="Unassembled WGS sequence"/>
</dbReference>
<dbReference type="GO" id="GO:0071111">
    <property type="term" value="F:cyclic-guanylate-specific phosphodiesterase activity"/>
    <property type="evidence" value="ECO:0007669"/>
    <property type="project" value="InterPro"/>
</dbReference>
<reference evidence="2 3" key="1">
    <citation type="submission" date="2019-07" db="EMBL/GenBank/DDBJ databases">
        <authorList>
            <person name="Park M."/>
        </authorList>
    </citation>
    <scope>NUCLEOTIDE SEQUENCE [LARGE SCALE GENOMIC DNA]</scope>
    <source>
        <strain evidence="2 3">KCTC32445</strain>
    </source>
</reference>
<comment type="caution">
    <text evidence="2">The sequence shown here is derived from an EMBL/GenBank/DDBJ whole genome shotgun (WGS) entry which is preliminary data.</text>
</comment>
<proteinExistence type="predicted"/>
<dbReference type="PROSITE" id="PS50883">
    <property type="entry name" value="EAL"/>
    <property type="match status" value="1"/>
</dbReference>
<evidence type="ECO:0000313" key="2">
    <source>
        <dbReference type="EMBL" id="TSB01713.1"/>
    </source>
</evidence>
<dbReference type="PANTHER" id="PTHR33121">
    <property type="entry name" value="CYCLIC DI-GMP PHOSPHODIESTERASE PDEF"/>
    <property type="match status" value="1"/>
</dbReference>
<dbReference type="SMART" id="SM00052">
    <property type="entry name" value="EAL"/>
    <property type="match status" value="1"/>
</dbReference>
<accession>A0A553WAK9</accession>
<evidence type="ECO:0000313" key="3">
    <source>
        <dbReference type="Proteomes" id="UP000320160"/>
    </source>
</evidence>
<name>A0A553WAK9_9SPHN</name>
<dbReference type="CDD" id="cd01948">
    <property type="entry name" value="EAL"/>
    <property type="match status" value="1"/>
</dbReference>
<gene>
    <name evidence="2" type="ORF">FOM92_11075</name>
</gene>